<dbReference type="InterPro" id="IPR006175">
    <property type="entry name" value="YjgF/YER057c/UK114"/>
</dbReference>
<feature type="compositionally biased region" description="Low complexity" evidence="2">
    <location>
        <begin position="13"/>
        <end position="24"/>
    </location>
</feature>
<reference evidence="3 4" key="1">
    <citation type="submission" date="2021-09" db="EMBL/GenBank/DDBJ databases">
        <title>The complete genome sequence of a new microorganism.</title>
        <authorList>
            <person name="Zi Z."/>
        </authorList>
    </citation>
    <scope>NUCLEOTIDE SEQUENCE [LARGE SCALE GENOMIC DNA]</scope>
    <source>
        <strain evidence="3 4">WGZ8</strain>
    </source>
</reference>
<proteinExistence type="inferred from homology"/>
<dbReference type="CDD" id="cd00448">
    <property type="entry name" value="YjgF_YER057c_UK114_family"/>
    <property type="match status" value="1"/>
</dbReference>
<evidence type="ECO:0000313" key="3">
    <source>
        <dbReference type="EMBL" id="MBZ6075332.1"/>
    </source>
</evidence>
<name>A0ABS7VIL6_9HYPH</name>
<dbReference type="SUPFAM" id="SSF55298">
    <property type="entry name" value="YjgF-like"/>
    <property type="match status" value="1"/>
</dbReference>
<dbReference type="PANTHER" id="PTHR11803:SF58">
    <property type="entry name" value="PROTEIN HMF1-RELATED"/>
    <property type="match status" value="1"/>
</dbReference>
<keyword evidence="4" id="KW-1185">Reference proteome</keyword>
<evidence type="ECO:0000256" key="1">
    <source>
        <dbReference type="ARBA" id="ARBA00010552"/>
    </source>
</evidence>
<gene>
    <name evidence="3" type="ORF">K9B37_03365</name>
</gene>
<feature type="compositionally biased region" description="Basic and acidic residues" evidence="2">
    <location>
        <begin position="1"/>
        <end position="11"/>
    </location>
</feature>
<comment type="caution">
    <text evidence="3">The sequence shown here is derived from an EMBL/GenBank/DDBJ whole genome shotgun (WGS) entry which is preliminary data.</text>
</comment>
<sequence length="134" mass="14588">MGTNHRPEAVKRAPPAAQAPGHGPYSPVIEVTPGRIVVISGQAGVGPDGKTVGADIRTQARITIENCAMQLRNAGCTLADVFKVNVYMTDLNDWPAFNEVYAEMMPHPLPVRTAVETRLLRDFVVEIELWAVKP</sequence>
<feature type="region of interest" description="Disordered" evidence="2">
    <location>
        <begin position="1"/>
        <end position="25"/>
    </location>
</feature>
<dbReference type="PANTHER" id="PTHR11803">
    <property type="entry name" value="2-IMINOBUTANOATE/2-IMINOPROPANOATE DEAMINASE RIDA"/>
    <property type="match status" value="1"/>
</dbReference>
<evidence type="ECO:0000256" key="2">
    <source>
        <dbReference type="SAM" id="MobiDB-lite"/>
    </source>
</evidence>
<dbReference type="Pfam" id="PF01042">
    <property type="entry name" value="Ribonuc_L-PSP"/>
    <property type="match status" value="1"/>
</dbReference>
<dbReference type="Gene3D" id="3.30.1330.40">
    <property type="entry name" value="RutC-like"/>
    <property type="match status" value="1"/>
</dbReference>
<dbReference type="InterPro" id="IPR035959">
    <property type="entry name" value="RutC-like_sf"/>
</dbReference>
<dbReference type="EMBL" id="JAIRBM010000002">
    <property type="protein sequence ID" value="MBZ6075332.1"/>
    <property type="molecule type" value="Genomic_DNA"/>
</dbReference>
<dbReference type="Proteomes" id="UP000704176">
    <property type="component" value="Unassembled WGS sequence"/>
</dbReference>
<organism evidence="3 4">
    <name type="scientific">Microvirga puerhi</name>
    <dbReference type="NCBI Taxonomy" id="2876078"/>
    <lineage>
        <taxon>Bacteria</taxon>
        <taxon>Pseudomonadati</taxon>
        <taxon>Pseudomonadota</taxon>
        <taxon>Alphaproteobacteria</taxon>
        <taxon>Hyphomicrobiales</taxon>
        <taxon>Methylobacteriaceae</taxon>
        <taxon>Microvirga</taxon>
    </lineage>
</organism>
<protein>
    <submittedName>
        <fullName evidence="3">RidA family protein</fullName>
    </submittedName>
</protein>
<accession>A0ABS7VIL6</accession>
<evidence type="ECO:0000313" key="4">
    <source>
        <dbReference type="Proteomes" id="UP000704176"/>
    </source>
</evidence>
<comment type="similarity">
    <text evidence="1">Belongs to the RutC family.</text>
</comment>